<keyword evidence="3" id="KW-1185">Reference proteome</keyword>
<feature type="region of interest" description="Disordered" evidence="1">
    <location>
        <begin position="23"/>
        <end position="42"/>
    </location>
</feature>
<evidence type="ECO:0000313" key="2">
    <source>
        <dbReference type="EMBL" id="EAZ93552.1"/>
    </source>
</evidence>
<feature type="compositionally biased region" description="Polar residues" evidence="1">
    <location>
        <begin position="30"/>
        <end position="42"/>
    </location>
</feature>
<reference evidence="2 3" key="1">
    <citation type="submission" date="2007-03" db="EMBL/GenBank/DDBJ databases">
        <authorList>
            <person name="Stal L."/>
            <person name="Ferriera S."/>
            <person name="Johnson J."/>
            <person name="Kravitz S."/>
            <person name="Beeson K."/>
            <person name="Sutton G."/>
            <person name="Rogers Y.-H."/>
            <person name="Friedman R."/>
            <person name="Frazier M."/>
            <person name="Venter J.C."/>
        </authorList>
    </citation>
    <scope>NUCLEOTIDE SEQUENCE [LARGE SCALE GENOMIC DNA]</scope>
    <source>
        <strain evidence="2 3">CCY0110</strain>
    </source>
</reference>
<evidence type="ECO:0000313" key="3">
    <source>
        <dbReference type="Proteomes" id="UP000003781"/>
    </source>
</evidence>
<name>A3IIC0_9CHRO</name>
<dbReference type="EMBL" id="AAXW01000002">
    <property type="protein sequence ID" value="EAZ93552.1"/>
    <property type="molecule type" value="Genomic_DNA"/>
</dbReference>
<evidence type="ECO:0000256" key="1">
    <source>
        <dbReference type="SAM" id="MobiDB-lite"/>
    </source>
</evidence>
<comment type="caution">
    <text evidence="2">The sequence shown here is derived from an EMBL/GenBank/DDBJ whole genome shotgun (WGS) entry which is preliminary data.</text>
</comment>
<protein>
    <submittedName>
        <fullName evidence="2">Uncharacterized protein</fullName>
    </submittedName>
</protein>
<organism evidence="2 3">
    <name type="scientific">Crocosphaera chwakensis CCY0110</name>
    <dbReference type="NCBI Taxonomy" id="391612"/>
    <lineage>
        <taxon>Bacteria</taxon>
        <taxon>Bacillati</taxon>
        <taxon>Cyanobacteriota</taxon>
        <taxon>Cyanophyceae</taxon>
        <taxon>Oscillatoriophycideae</taxon>
        <taxon>Chroococcales</taxon>
        <taxon>Aphanothecaceae</taxon>
        <taxon>Crocosphaera</taxon>
        <taxon>Crocosphaera chwakensis</taxon>
    </lineage>
</organism>
<dbReference type="Proteomes" id="UP000003781">
    <property type="component" value="Unassembled WGS sequence"/>
</dbReference>
<dbReference type="AlphaFoldDB" id="A3IIC0"/>
<accession>A3IIC0</accession>
<sequence>MPYCKTAGNVSHQLAAITPEETTTINTPNNSNQMTLNSAIKD</sequence>
<proteinExistence type="predicted"/>
<gene>
    <name evidence="2" type="ORF">CY0110_17192</name>
</gene>